<dbReference type="Pfam" id="PF00300">
    <property type="entry name" value="His_Phos_1"/>
    <property type="match status" value="1"/>
</dbReference>
<proteinExistence type="predicted"/>
<dbReference type="PANTHER" id="PTHR48100">
    <property type="entry name" value="BROAD-SPECIFICITY PHOSPHATASE YOR283W-RELATED"/>
    <property type="match status" value="1"/>
</dbReference>
<dbReference type="InterPro" id="IPR050275">
    <property type="entry name" value="PGM_Phosphatase"/>
</dbReference>
<dbReference type="Gene3D" id="3.40.50.1240">
    <property type="entry name" value="Phosphoglycerate mutase-like"/>
    <property type="match status" value="1"/>
</dbReference>
<dbReference type="Proteomes" id="UP000198348">
    <property type="component" value="Unassembled WGS sequence"/>
</dbReference>
<sequence>MGGVSERIEPPSLVGRWPASELATVRLVRHGQTRTYQSDSGLTEVGRQQAYAKGAALAGTLAPGAHVWLPHAPTARAAETATAVRDGIADNLGSTAPERVRLDEPYIDTWFDNLRVWCDGRALDPTQAYATYRARRADTSPDRLPGWFAEMDRFFSLQTCGEDPITFWLTQPLQHFEPASVAVRRFWTGIQQAVRTGPEGLHLLVSTHSGCIRAVAAAAFGYDPGEPRNTEDVTIQIPRAADRAVLAYRGRAVELAVPAETRPPWCATTQSIVREG</sequence>
<keyword evidence="2" id="KW-1185">Reference proteome</keyword>
<accession>A0A238X2R7</accession>
<reference evidence="1 2" key="1">
    <citation type="submission" date="2017-06" db="EMBL/GenBank/DDBJ databases">
        <authorList>
            <person name="Kim H.J."/>
            <person name="Triplett B.A."/>
        </authorList>
    </citation>
    <scope>NUCLEOTIDE SEQUENCE [LARGE SCALE GENOMIC DNA]</scope>
    <source>
        <strain evidence="1 2">DSM 45207</strain>
    </source>
</reference>
<dbReference type="GO" id="GO:0005737">
    <property type="term" value="C:cytoplasm"/>
    <property type="evidence" value="ECO:0007669"/>
    <property type="project" value="TreeGrafter"/>
</dbReference>
<organism evidence="1 2">
    <name type="scientific">Haloechinothrix alba</name>
    <dbReference type="NCBI Taxonomy" id="664784"/>
    <lineage>
        <taxon>Bacteria</taxon>
        <taxon>Bacillati</taxon>
        <taxon>Actinomycetota</taxon>
        <taxon>Actinomycetes</taxon>
        <taxon>Pseudonocardiales</taxon>
        <taxon>Pseudonocardiaceae</taxon>
        <taxon>Haloechinothrix</taxon>
    </lineage>
</organism>
<name>A0A238X2R7_9PSEU</name>
<dbReference type="GO" id="GO:0016791">
    <property type="term" value="F:phosphatase activity"/>
    <property type="evidence" value="ECO:0007669"/>
    <property type="project" value="TreeGrafter"/>
</dbReference>
<protein>
    <submittedName>
        <fullName evidence="1">Broad specificity phosphatase PhoE</fullName>
    </submittedName>
</protein>
<gene>
    <name evidence="1" type="ORF">SAMN06265360_10910</name>
</gene>
<dbReference type="InterPro" id="IPR013078">
    <property type="entry name" value="His_Pase_superF_clade-1"/>
</dbReference>
<dbReference type="EMBL" id="FZNW01000009">
    <property type="protein sequence ID" value="SNR53197.1"/>
    <property type="molecule type" value="Genomic_DNA"/>
</dbReference>
<evidence type="ECO:0000313" key="1">
    <source>
        <dbReference type="EMBL" id="SNR53197.1"/>
    </source>
</evidence>
<dbReference type="SMART" id="SM00855">
    <property type="entry name" value="PGAM"/>
    <property type="match status" value="1"/>
</dbReference>
<dbReference type="AlphaFoldDB" id="A0A238X2R7"/>
<dbReference type="SUPFAM" id="SSF53254">
    <property type="entry name" value="Phosphoglycerate mutase-like"/>
    <property type="match status" value="1"/>
</dbReference>
<dbReference type="InterPro" id="IPR029033">
    <property type="entry name" value="His_PPase_superfam"/>
</dbReference>
<evidence type="ECO:0000313" key="2">
    <source>
        <dbReference type="Proteomes" id="UP000198348"/>
    </source>
</evidence>
<dbReference type="PANTHER" id="PTHR48100:SF1">
    <property type="entry name" value="HISTIDINE PHOSPHATASE FAMILY PROTEIN-RELATED"/>
    <property type="match status" value="1"/>
</dbReference>